<keyword evidence="5 10" id="KW-0545">Nucleotide biosynthesis</keyword>
<reference evidence="12 13" key="1">
    <citation type="journal article" date="2023" name="Int. J. Syst. Evol. Microbiol.">
        <title>The observation of taxonomic boundaries for the 16SrII and 16SrXXV phytoplasmas using genome-based delimitation.</title>
        <authorList>
            <person name="Rodrigues Jardim B."/>
            <person name="Tran-Nguyen L.T.T."/>
            <person name="Gambley C."/>
            <person name="Al-Sadi A.M."/>
            <person name="Al-Subhi A.M."/>
            <person name="Foissac X."/>
            <person name="Salar P."/>
            <person name="Cai H."/>
            <person name="Yang J.Y."/>
            <person name="Davis R."/>
            <person name="Jones L."/>
            <person name="Rodoni B."/>
            <person name="Constable F.E."/>
        </authorList>
    </citation>
    <scope>NUCLEOTIDE SEQUENCE [LARGE SCALE GENOMIC DNA]</scope>
    <source>
        <strain evidence="12">BAWM-OMN-P26</strain>
    </source>
</reference>
<evidence type="ECO:0000256" key="4">
    <source>
        <dbReference type="ARBA" id="ARBA00022679"/>
    </source>
</evidence>
<keyword evidence="8 10" id="KW-0067">ATP-binding</keyword>
<dbReference type="InterPro" id="IPR039430">
    <property type="entry name" value="Thymidylate_kin-like_dom"/>
</dbReference>
<evidence type="ECO:0000256" key="10">
    <source>
        <dbReference type="HAMAP-Rule" id="MF_00165"/>
    </source>
</evidence>
<comment type="caution">
    <text evidence="12">The sequence shown here is derived from an EMBL/GenBank/DDBJ whole genome shotgun (WGS) entry which is preliminary data.</text>
</comment>
<dbReference type="InterPro" id="IPR027417">
    <property type="entry name" value="P-loop_NTPase"/>
</dbReference>
<dbReference type="GO" id="GO:0005829">
    <property type="term" value="C:cytosol"/>
    <property type="evidence" value="ECO:0007669"/>
    <property type="project" value="TreeGrafter"/>
</dbReference>
<dbReference type="EMBL" id="JAOSIW010000027">
    <property type="protein sequence ID" value="MDO8054716.1"/>
    <property type="molecule type" value="Genomic_DNA"/>
</dbReference>
<dbReference type="AlphaFoldDB" id="A0AAP4X8P4"/>
<evidence type="ECO:0000256" key="5">
    <source>
        <dbReference type="ARBA" id="ARBA00022727"/>
    </source>
</evidence>
<keyword evidence="13" id="KW-1185">Reference proteome</keyword>
<dbReference type="InterPro" id="IPR018094">
    <property type="entry name" value="Thymidylate_kinase"/>
</dbReference>
<dbReference type="GO" id="GO:0005524">
    <property type="term" value="F:ATP binding"/>
    <property type="evidence" value="ECO:0007669"/>
    <property type="project" value="UniProtKB-UniRule"/>
</dbReference>
<comment type="function">
    <text evidence="10">Phosphorylation of dTMP to form dTDP in both de novo and salvage pathways of dTTP synthesis.</text>
</comment>
<dbReference type="GO" id="GO:0006233">
    <property type="term" value="P:dTDP biosynthetic process"/>
    <property type="evidence" value="ECO:0007669"/>
    <property type="project" value="InterPro"/>
</dbReference>
<evidence type="ECO:0000256" key="7">
    <source>
        <dbReference type="ARBA" id="ARBA00022777"/>
    </source>
</evidence>
<dbReference type="NCBIfam" id="TIGR00041">
    <property type="entry name" value="DTMP_kinase"/>
    <property type="match status" value="1"/>
</dbReference>
<dbReference type="HAMAP" id="MF_00165">
    <property type="entry name" value="Thymidylate_kinase"/>
    <property type="match status" value="1"/>
</dbReference>
<dbReference type="GO" id="GO:0004798">
    <property type="term" value="F:dTMP kinase activity"/>
    <property type="evidence" value="ECO:0007669"/>
    <property type="project" value="UniProtKB-UniRule"/>
</dbReference>
<comment type="similarity">
    <text evidence="1 10">Belongs to the thymidylate kinase family.</text>
</comment>
<dbReference type="GO" id="GO:0006235">
    <property type="term" value="P:dTTP biosynthetic process"/>
    <property type="evidence" value="ECO:0007669"/>
    <property type="project" value="UniProtKB-UniRule"/>
</dbReference>
<evidence type="ECO:0000256" key="1">
    <source>
        <dbReference type="ARBA" id="ARBA00009776"/>
    </source>
</evidence>
<dbReference type="RefSeq" id="WP_304515839.1">
    <property type="nucleotide sequence ID" value="NZ_JAOSIV010000018.1"/>
</dbReference>
<dbReference type="PANTHER" id="PTHR10344">
    <property type="entry name" value="THYMIDYLATE KINASE"/>
    <property type="match status" value="1"/>
</dbReference>
<feature type="binding site" evidence="10">
    <location>
        <begin position="19"/>
        <end position="26"/>
    </location>
    <ligand>
        <name>ATP</name>
        <dbReference type="ChEBI" id="CHEBI:30616"/>
    </ligand>
</feature>
<keyword evidence="7 10" id="KW-0418">Kinase</keyword>
<dbReference type="GO" id="GO:0006227">
    <property type="term" value="P:dUDP biosynthetic process"/>
    <property type="evidence" value="ECO:0007669"/>
    <property type="project" value="TreeGrafter"/>
</dbReference>
<accession>A0AAP4X8P4</accession>
<evidence type="ECO:0000259" key="11">
    <source>
        <dbReference type="Pfam" id="PF02223"/>
    </source>
</evidence>
<dbReference type="Gene3D" id="3.40.50.300">
    <property type="entry name" value="P-loop containing nucleotide triphosphate hydrolases"/>
    <property type="match status" value="1"/>
</dbReference>
<dbReference type="EC" id="2.7.4.9" evidence="2 10"/>
<sequence length="214" mass="24980">MPKIDFKGETIMKLIVFEGLDGSGKTTLIQTLYHQLTPFPQVYQGLGSSTIGKEIRDLFLNFPQVDYLTRFYLSLANMTQIQAELFKNHPLIICDRWLPSTYAYQLFPFSQEKQQLLPLKKIFQINHETILKKPDLLIYLDIDPSRGLNRKQSQPHHQSDFIEQKPLTYFQTVRQGYQYYLTHYTRGMKKLILNGSDPVSANIKKIMKYLGAIK</sequence>
<dbReference type="Pfam" id="PF02223">
    <property type="entry name" value="Thymidylate_kin"/>
    <property type="match status" value="1"/>
</dbReference>
<feature type="domain" description="Thymidylate kinase-like" evidence="11">
    <location>
        <begin position="17"/>
        <end position="182"/>
    </location>
</feature>
<dbReference type="Proteomes" id="UP001170651">
    <property type="component" value="Unassembled WGS sequence"/>
</dbReference>
<dbReference type="PANTHER" id="PTHR10344:SF4">
    <property type="entry name" value="UMP-CMP KINASE 2, MITOCHONDRIAL"/>
    <property type="match status" value="1"/>
</dbReference>
<evidence type="ECO:0000256" key="9">
    <source>
        <dbReference type="ARBA" id="ARBA00048743"/>
    </source>
</evidence>
<evidence type="ECO:0000256" key="2">
    <source>
        <dbReference type="ARBA" id="ARBA00012980"/>
    </source>
</evidence>
<gene>
    <name evidence="10 12" type="primary">tmk</name>
    <name evidence="12" type="ORF">OC696_02475</name>
</gene>
<protein>
    <recommendedName>
        <fullName evidence="3 10">Thymidylate kinase</fullName>
        <ecNumber evidence="2 10">2.7.4.9</ecNumber>
    </recommendedName>
    <alternativeName>
        <fullName evidence="10">dTMP kinase</fullName>
    </alternativeName>
</protein>
<comment type="catalytic activity">
    <reaction evidence="9 10">
        <text>dTMP + ATP = dTDP + ADP</text>
        <dbReference type="Rhea" id="RHEA:13517"/>
        <dbReference type="ChEBI" id="CHEBI:30616"/>
        <dbReference type="ChEBI" id="CHEBI:58369"/>
        <dbReference type="ChEBI" id="CHEBI:63528"/>
        <dbReference type="ChEBI" id="CHEBI:456216"/>
        <dbReference type="EC" id="2.7.4.9"/>
    </reaction>
</comment>
<keyword evidence="4 10" id="KW-0808">Transferase</keyword>
<organism evidence="12 13">
    <name type="scientific">Candidatus Phytoplasma australasiaticum subsp. australasiaticum</name>
    <dbReference type="NCBI Taxonomy" id="2832407"/>
    <lineage>
        <taxon>Bacteria</taxon>
        <taxon>Bacillati</taxon>
        <taxon>Mycoplasmatota</taxon>
        <taxon>Mollicutes</taxon>
        <taxon>Acholeplasmatales</taxon>
        <taxon>Acholeplasmataceae</taxon>
        <taxon>Candidatus Phytoplasma</taxon>
        <taxon>16SrII (Peanut WB group)</taxon>
        <taxon>Candidatus Phytoplasma australasiaticum</taxon>
    </lineage>
</organism>
<dbReference type="CDD" id="cd01672">
    <property type="entry name" value="TMPK"/>
    <property type="match status" value="1"/>
</dbReference>
<evidence type="ECO:0000256" key="8">
    <source>
        <dbReference type="ARBA" id="ARBA00022840"/>
    </source>
</evidence>
<name>A0AAP4X8P4_9MOLU</name>
<evidence type="ECO:0000256" key="3">
    <source>
        <dbReference type="ARBA" id="ARBA00017144"/>
    </source>
</evidence>
<proteinExistence type="inferred from homology"/>
<dbReference type="SUPFAM" id="SSF52540">
    <property type="entry name" value="P-loop containing nucleoside triphosphate hydrolases"/>
    <property type="match status" value="1"/>
</dbReference>
<keyword evidence="6 10" id="KW-0547">Nucleotide-binding</keyword>
<evidence type="ECO:0000313" key="12">
    <source>
        <dbReference type="EMBL" id="MDO8054716.1"/>
    </source>
</evidence>
<evidence type="ECO:0000256" key="6">
    <source>
        <dbReference type="ARBA" id="ARBA00022741"/>
    </source>
</evidence>
<evidence type="ECO:0000313" key="13">
    <source>
        <dbReference type="Proteomes" id="UP001170651"/>
    </source>
</evidence>